<evidence type="ECO:0000259" key="11">
    <source>
        <dbReference type="Pfam" id="PF02878"/>
    </source>
</evidence>
<dbReference type="PRINTS" id="PR00509">
    <property type="entry name" value="PGMPMM"/>
</dbReference>
<dbReference type="CDD" id="cd05799">
    <property type="entry name" value="PGM2"/>
    <property type="match status" value="1"/>
</dbReference>
<dbReference type="GO" id="GO:0006166">
    <property type="term" value="P:purine ribonucleoside salvage"/>
    <property type="evidence" value="ECO:0007669"/>
    <property type="project" value="TreeGrafter"/>
</dbReference>
<evidence type="ECO:0000259" key="13">
    <source>
        <dbReference type="Pfam" id="PF02880"/>
    </source>
</evidence>
<dbReference type="Gene3D" id="3.40.120.10">
    <property type="entry name" value="Alpha-D-Glucose-1,6-Bisphosphate, subunit A, domain 3"/>
    <property type="match status" value="3"/>
</dbReference>
<dbReference type="GO" id="GO:0008973">
    <property type="term" value="F:phosphopentomutase activity"/>
    <property type="evidence" value="ECO:0007669"/>
    <property type="project" value="TreeGrafter"/>
</dbReference>
<comment type="cofactor">
    <cofactor evidence="1">
        <name>Mg(2+)</name>
        <dbReference type="ChEBI" id="CHEBI:18420"/>
    </cofactor>
</comment>
<evidence type="ECO:0000256" key="6">
    <source>
        <dbReference type="ARBA" id="ARBA00022553"/>
    </source>
</evidence>
<comment type="subcellular location">
    <subcellularLocation>
        <location evidence="2">Cytoplasm</location>
    </subcellularLocation>
</comment>
<evidence type="ECO:0000259" key="12">
    <source>
        <dbReference type="Pfam" id="PF02879"/>
    </source>
</evidence>
<dbReference type="InterPro" id="IPR005844">
    <property type="entry name" value="A-D-PHexomutase_a/b/a-I"/>
</dbReference>
<dbReference type="STRING" id="6573.A0A210Q4X0"/>
<protein>
    <submittedName>
        <fullName evidence="14">Phosphoglucomutase-2</fullName>
    </submittedName>
</protein>
<sequence length="604" mass="67616">MAKILTGDVDVDAKVEEWMDWDKNETTREEILKLAKDGEVESLKQRLLHRMEFGTAGLRARMGAGYSMMNDLTIIQTTQGLCKHLLQSCPTACTDGVVIGYDGRHNSDRFAKLATAVFINKNVPVYLFSRMCPTPYVAYGVLMCKAACGIMVTASHNPKEDNGYKVYWGNGSQIISPHDKGIASCILESLEPLQSSWQITGLESSPLVKDPYSDVYKKYNEDLEMNMLCYCFYSDATPTLEFTYTAMHGVGYPFIQEACRSLGHLKVIPVLEQVEADPDFPTVKYPNPEEGKGALKLAMATADAHNCPLILANDPDADRLAVAVKRSSGDWHIFSGNELGALFGWWSWTHYRQKHPDTPAKDIYMLASTVSSKILGSIASKEGFHFVETLTGFKWMGNKAHDLLQEGKTVLFAFEEAIGFMCGSSVLDKDGVSAAVVMGQMVLYLQSQGLTLYDQLTNIYQKYGFHLSSNSYYICHDTPTIEKMFVEIRKYNGTGKYPESCGQYKIKYIRDLTVGHDNSQSDGKPLLPVSKSSQMITFTFENGCVATLRTSGTEPKIKYYTEHRPDPNSGMDRESAEKELEDMVQCIIKYFYQPEKFGFIARTS</sequence>
<dbReference type="PANTHER" id="PTHR45745:SF1">
    <property type="entry name" value="PHOSPHOGLUCOMUTASE 2B-RELATED"/>
    <property type="match status" value="1"/>
</dbReference>
<dbReference type="SUPFAM" id="SSF53738">
    <property type="entry name" value="Phosphoglucomutase, first 3 domains"/>
    <property type="match status" value="3"/>
</dbReference>
<dbReference type="FunFam" id="3.40.120.10:FF:000017">
    <property type="entry name" value="glucose 1,6-bisphosphate synthase"/>
    <property type="match status" value="1"/>
</dbReference>
<accession>A0A210Q4X0</accession>
<organism evidence="14 15">
    <name type="scientific">Mizuhopecten yessoensis</name>
    <name type="common">Japanese scallop</name>
    <name type="synonym">Patinopecten yessoensis</name>
    <dbReference type="NCBI Taxonomy" id="6573"/>
    <lineage>
        <taxon>Eukaryota</taxon>
        <taxon>Metazoa</taxon>
        <taxon>Spiralia</taxon>
        <taxon>Lophotrochozoa</taxon>
        <taxon>Mollusca</taxon>
        <taxon>Bivalvia</taxon>
        <taxon>Autobranchia</taxon>
        <taxon>Pteriomorphia</taxon>
        <taxon>Pectinida</taxon>
        <taxon>Pectinoidea</taxon>
        <taxon>Pectinidae</taxon>
        <taxon>Mizuhopecten</taxon>
    </lineage>
</organism>
<evidence type="ECO:0000256" key="4">
    <source>
        <dbReference type="ARBA" id="ARBA00022490"/>
    </source>
</evidence>
<evidence type="ECO:0000256" key="1">
    <source>
        <dbReference type="ARBA" id="ARBA00001946"/>
    </source>
</evidence>
<gene>
    <name evidence="14" type="ORF">KP79_PYT12617</name>
</gene>
<comment type="caution">
    <text evidence="14">The sequence shown here is derived from an EMBL/GenBank/DDBJ whole genome shotgun (WGS) entry which is preliminary data.</text>
</comment>
<evidence type="ECO:0000256" key="8">
    <source>
        <dbReference type="ARBA" id="ARBA00022842"/>
    </source>
</evidence>
<keyword evidence="4" id="KW-0963">Cytoplasm</keyword>
<dbReference type="Pfam" id="PF02878">
    <property type="entry name" value="PGM_PMM_I"/>
    <property type="match status" value="1"/>
</dbReference>
<dbReference type="PANTHER" id="PTHR45745">
    <property type="entry name" value="PHOSPHOMANNOMUTASE 45A"/>
    <property type="match status" value="1"/>
</dbReference>
<dbReference type="Pfam" id="PF02879">
    <property type="entry name" value="PGM_PMM_II"/>
    <property type="match status" value="1"/>
</dbReference>
<keyword evidence="15" id="KW-1185">Reference proteome</keyword>
<dbReference type="GO" id="GO:0005634">
    <property type="term" value="C:nucleus"/>
    <property type="evidence" value="ECO:0007669"/>
    <property type="project" value="TreeGrafter"/>
</dbReference>
<dbReference type="FunFam" id="3.40.120.10:FF:000035">
    <property type="entry name" value="Pgm3p"/>
    <property type="match status" value="1"/>
</dbReference>
<dbReference type="InterPro" id="IPR005841">
    <property type="entry name" value="Alpha-D-phosphohexomutase_SF"/>
</dbReference>
<dbReference type="AlphaFoldDB" id="A0A210Q4X0"/>
<dbReference type="Pfam" id="PF02880">
    <property type="entry name" value="PGM_PMM_III"/>
    <property type="match status" value="1"/>
</dbReference>
<dbReference type="GO" id="GO:0005737">
    <property type="term" value="C:cytoplasm"/>
    <property type="evidence" value="ECO:0007669"/>
    <property type="project" value="UniProtKB-SubCell"/>
</dbReference>
<feature type="domain" description="Alpha-D-phosphohexomutase alpha/beta/alpha" evidence="13">
    <location>
        <begin position="350"/>
        <end position="463"/>
    </location>
</feature>
<dbReference type="InterPro" id="IPR005846">
    <property type="entry name" value="A-D-PHexomutase_a/b/a-III"/>
</dbReference>
<keyword evidence="7" id="KW-0479">Metal-binding</keyword>
<evidence type="ECO:0000256" key="7">
    <source>
        <dbReference type="ARBA" id="ARBA00022723"/>
    </source>
</evidence>
<keyword evidence="6" id="KW-0597">Phosphoprotein</keyword>
<dbReference type="InterPro" id="IPR016055">
    <property type="entry name" value="A-D-PHexomutase_a/b/a-I/II/III"/>
</dbReference>
<proteinExistence type="inferred from homology"/>
<keyword evidence="9" id="KW-0413">Isomerase</keyword>
<evidence type="ECO:0000313" key="14">
    <source>
        <dbReference type="EMBL" id="OWF43792.1"/>
    </source>
</evidence>
<reference evidence="14 15" key="1">
    <citation type="journal article" date="2017" name="Nat. Ecol. Evol.">
        <title>Scallop genome provides insights into evolution of bilaterian karyotype and development.</title>
        <authorList>
            <person name="Wang S."/>
            <person name="Zhang J."/>
            <person name="Jiao W."/>
            <person name="Li J."/>
            <person name="Xun X."/>
            <person name="Sun Y."/>
            <person name="Guo X."/>
            <person name="Huan P."/>
            <person name="Dong B."/>
            <person name="Zhang L."/>
            <person name="Hu X."/>
            <person name="Sun X."/>
            <person name="Wang J."/>
            <person name="Zhao C."/>
            <person name="Wang Y."/>
            <person name="Wang D."/>
            <person name="Huang X."/>
            <person name="Wang R."/>
            <person name="Lv J."/>
            <person name="Li Y."/>
            <person name="Zhang Z."/>
            <person name="Liu B."/>
            <person name="Lu W."/>
            <person name="Hui Y."/>
            <person name="Liang J."/>
            <person name="Zhou Z."/>
            <person name="Hou R."/>
            <person name="Li X."/>
            <person name="Liu Y."/>
            <person name="Li H."/>
            <person name="Ning X."/>
            <person name="Lin Y."/>
            <person name="Zhao L."/>
            <person name="Xing Q."/>
            <person name="Dou J."/>
            <person name="Li Y."/>
            <person name="Mao J."/>
            <person name="Guo H."/>
            <person name="Dou H."/>
            <person name="Li T."/>
            <person name="Mu C."/>
            <person name="Jiang W."/>
            <person name="Fu Q."/>
            <person name="Fu X."/>
            <person name="Miao Y."/>
            <person name="Liu J."/>
            <person name="Yu Q."/>
            <person name="Li R."/>
            <person name="Liao H."/>
            <person name="Li X."/>
            <person name="Kong Y."/>
            <person name="Jiang Z."/>
            <person name="Chourrout D."/>
            <person name="Li R."/>
            <person name="Bao Z."/>
        </authorList>
    </citation>
    <scope>NUCLEOTIDE SEQUENCE [LARGE SCALE GENOMIC DNA]</scope>
    <source>
        <strain evidence="14 15">PY_sf001</strain>
    </source>
</reference>
<evidence type="ECO:0000256" key="2">
    <source>
        <dbReference type="ARBA" id="ARBA00004496"/>
    </source>
</evidence>
<dbReference type="SUPFAM" id="SSF55957">
    <property type="entry name" value="Phosphoglucomutase, C-terminal domain"/>
    <property type="match status" value="1"/>
</dbReference>
<keyword evidence="5" id="KW-0313">Glucose metabolism</keyword>
<evidence type="ECO:0000256" key="9">
    <source>
        <dbReference type="ARBA" id="ARBA00023235"/>
    </source>
</evidence>
<dbReference type="EMBL" id="NEDP02004995">
    <property type="protein sequence ID" value="OWF43792.1"/>
    <property type="molecule type" value="Genomic_DNA"/>
</dbReference>
<feature type="domain" description="Alpha-D-phosphohexomutase alpha/beta/alpha" evidence="11">
    <location>
        <begin position="51"/>
        <end position="188"/>
    </location>
</feature>
<evidence type="ECO:0000256" key="3">
    <source>
        <dbReference type="ARBA" id="ARBA00010231"/>
    </source>
</evidence>
<dbReference type="InterPro" id="IPR005845">
    <property type="entry name" value="A-D-PHexomutase_a/b/a-II"/>
</dbReference>
<evidence type="ECO:0000313" key="15">
    <source>
        <dbReference type="Proteomes" id="UP000242188"/>
    </source>
</evidence>
<evidence type="ECO:0000256" key="10">
    <source>
        <dbReference type="ARBA" id="ARBA00023277"/>
    </source>
</evidence>
<keyword evidence="10" id="KW-0119">Carbohydrate metabolism</keyword>
<dbReference type="PROSITE" id="PS00710">
    <property type="entry name" value="PGM_PMM"/>
    <property type="match status" value="1"/>
</dbReference>
<dbReference type="InterPro" id="IPR016066">
    <property type="entry name" value="A-D-PHexomutase_CS"/>
</dbReference>
<dbReference type="GO" id="GO:0006006">
    <property type="term" value="P:glucose metabolic process"/>
    <property type="evidence" value="ECO:0007669"/>
    <property type="project" value="UniProtKB-KW"/>
</dbReference>
<feature type="domain" description="Alpha-D-phosphohexomutase alpha/beta/alpha" evidence="12">
    <location>
        <begin position="240"/>
        <end position="324"/>
    </location>
</feature>
<comment type="similarity">
    <text evidence="3">Belongs to the phosphohexose mutase family.</text>
</comment>
<dbReference type="InterPro" id="IPR036900">
    <property type="entry name" value="A-D-PHexomutase_C_sf"/>
</dbReference>
<dbReference type="OrthoDB" id="8300170at2759"/>
<evidence type="ECO:0000256" key="5">
    <source>
        <dbReference type="ARBA" id="ARBA00022526"/>
    </source>
</evidence>
<dbReference type="GO" id="GO:0000287">
    <property type="term" value="F:magnesium ion binding"/>
    <property type="evidence" value="ECO:0007669"/>
    <property type="project" value="InterPro"/>
</dbReference>
<keyword evidence="8" id="KW-0460">Magnesium</keyword>
<dbReference type="Proteomes" id="UP000242188">
    <property type="component" value="Unassembled WGS sequence"/>
</dbReference>
<name>A0A210Q4X0_MIZYE</name>